<dbReference type="AlphaFoldDB" id="A0A9J5Y4K9"/>
<feature type="coiled-coil region" evidence="1">
    <location>
        <begin position="45"/>
        <end position="79"/>
    </location>
</feature>
<sequence length="101" mass="11722">MKTTLKNEHEEIGNICFMVVRESSTEVCNNCNNFKNLLDHAMTDLNRIFSDFQNLQTEKRNLEIKLEVSEVENDLLYEEIHELKIALENSLNKSNSSKNSS</sequence>
<reference evidence="2 3" key="1">
    <citation type="submission" date="2020-09" db="EMBL/GenBank/DDBJ databases">
        <title>De no assembly of potato wild relative species, Solanum commersonii.</title>
        <authorList>
            <person name="Cho K."/>
        </authorList>
    </citation>
    <scope>NUCLEOTIDE SEQUENCE [LARGE SCALE GENOMIC DNA]</scope>
    <source>
        <strain evidence="2">LZ3.2</strain>
        <tissue evidence="2">Leaf</tissue>
    </source>
</reference>
<evidence type="ECO:0000256" key="1">
    <source>
        <dbReference type="SAM" id="Coils"/>
    </source>
</evidence>
<evidence type="ECO:0000313" key="2">
    <source>
        <dbReference type="EMBL" id="KAG5595133.1"/>
    </source>
</evidence>
<name>A0A9J5Y4K9_SOLCO</name>
<keyword evidence="3" id="KW-1185">Reference proteome</keyword>
<accession>A0A9J5Y4K9</accession>
<dbReference type="EMBL" id="JACXVP010000007">
    <property type="protein sequence ID" value="KAG5595133.1"/>
    <property type="molecule type" value="Genomic_DNA"/>
</dbReference>
<protein>
    <submittedName>
        <fullName evidence="2">Uncharacterized protein</fullName>
    </submittedName>
</protein>
<comment type="caution">
    <text evidence="2">The sequence shown here is derived from an EMBL/GenBank/DDBJ whole genome shotgun (WGS) entry which is preliminary data.</text>
</comment>
<dbReference type="Proteomes" id="UP000824120">
    <property type="component" value="Chromosome 7"/>
</dbReference>
<keyword evidence="1" id="KW-0175">Coiled coil</keyword>
<evidence type="ECO:0000313" key="3">
    <source>
        <dbReference type="Proteomes" id="UP000824120"/>
    </source>
</evidence>
<proteinExistence type="predicted"/>
<gene>
    <name evidence="2" type="ORF">H5410_036365</name>
</gene>
<organism evidence="2 3">
    <name type="scientific">Solanum commersonii</name>
    <name type="common">Commerson's wild potato</name>
    <name type="synonym">Commerson's nightshade</name>
    <dbReference type="NCBI Taxonomy" id="4109"/>
    <lineage>
        <taxon>Eukaryota</taxon>
        <taxon>Viridiplantae</taxon>
        <taxon>Streptophyta</taxon>
        <taxon>Embryophyta</taxon>
        <taxon>Tracheophyta</taxon>
        <taxon>Spermatophyta</taxon>
        <taxon>Magnoliopsida</taxon>
        <taxon>eudicotyledons</taxon>
        <taxon>Gunneridae</taxon>
        <taxon>Pentapetalae</taxon>
        <taxon>asterids</taxon>
        <taxon>lamiids</taxon>
        <taxon>Solanales</taxon>
        <taxon>Solanaceae</taxon>
        <taxon>Solanoideae</taxon>
        <taxon>Solaneae</taxon>
        <taxon>Solanum</taxon>
    </lineage>
</organism>